<feature type="region of interest" description="Disordered" evidence="6">
    <location>
        <begin position="73"/>
        <end position="100"/>
    </location>
</feature>
<evidence type="ECO:0000256" key="3">
    <source>
        <dbReference type="ARBA" id="ARBA00023125"/>
    </source>
</evidence>
<gene>
    <name evidence="8" type="ORF">ECPE_LOCUS4602</name>
</gene>
<keyword evidence="3" id="KW-0238">DNA-binding</keyword>
<feature type="domain" description="BZIP" evidence="7">
    <location>
        <begin position="48"/>
        <end position="63"/>
    </location>
</feature>
<dbReference type="Proteomes" id="UP000272942">
    <property type="component" value="Unassembled WGS sequence"/>
</dbReference>
<dbReference type="PROSITE" id="PS00036">
    <property type="entry name" value="BZIP_BASIC"/>
    <property type="match status" value="1"/>
</dbReference>
<evidence type="ECO:0000313" key="8">
    <source>
        <dbReference type="EMBL" id="VDP73088.1"/>
    </source>
</evidence>
<keyword evidence="2" id="KW-0805">Transcription regulation</keyword>
<dbReference type="EMBL" id="UZAN01041460">
    <property type="protein sequence ID" value="VDP73088.1"/>
    <property type="molecule type" value="Genomic_DNA"/>
</dbReference>
<evidence type="ECO:0000313" key="10">
    <source>
        <dbReference type="WBParaSite" id="ECPE_0000461401-mRNA-1"/>
    </source>
</evidence>
<name>A0A183ACB7_9TREM</name>
<dbReference type="GO" id="GO:0000981">
    <property type="term" value="F:DNA-binding transcription factor activity, RNA polymerase II-specific"/>
    <property type="evidence" value="ECO:0007669"/>
    <property type="project" value="TreeGrafter"/>
</dbReference>
<dbReference type="SUPFAM" id="SSF47454">
    <property type="entry name" value="A DNA-binding domain in eukaryotic transcription factors"/>
    <property type="match status" value="1"/>
</dbReference>
<dbReference type="PANTHER" id="PTHR46004">
    <property type="entry name" value="CYCLIC AMP RESPONSE ELEMENT-BINDING PROTEIN A"/>
    <property type="match status" value="1"/>
</dbReference>
<evidence type="ECO:0000256" key="1">
    <source>
        <dbReference type="ARBA" id="ARBA00004123"/>
    </source>
</evidence>
<proteinExistence type="predicted"/>
<evidence type="ECO:0000256" key="2">
    <source>
        <dbReference type="ARBA" id="ARBA00023015"/>
    </source>
</evidence>
<feature type="compositionally biased region" description="Low complexity" evidence="6">
    <location>
        <begin position="76"/>
        <end position="95"/>
    </location>
</feature>
<comment type="subcellular location">
    <subcellularLocation>
        <location evidence="1">Nucleus</location>
    </subcellularLocation>
</comment>
<dbReference type="WBParaSite" id="ECPE_0000461401-mRNA-1">
    <property type="protein sequence ID" value="ECPE_0000461401-mRNA-1"/>
    <property type="gene ID" value="ECPE_0000461401"/>
</dbReference>
<dbReference type="GO" id="GO:0005634">
    <property type="term" value="C:nucleus"/>
    <property type="evidence" value="ECO:0007669"/>
    <property type="project" value="UniProtKB-SubCell"/>
</dbReference>
<keyword evidence="9" id="KW-1185">Reference proteome</keyword>
<sequence>MFTEPQVSPSGVLILTDEEKRTLITEGYSIPTRLPLSKQDERNLKKVRRKIKNKISAQESRRKKKEYLEALERKTSSGMSNNGHNSTGSSTNNSVGGTGGGGGSASTCLMVFALFFAALLVGKPPPTTNRSPLDSGLIFAPSSQGLLDNLMSNGPASFVSGSFSQIGYTWSRRPVYGPYFGHGIRPPNMQWSFGNNSISQRTSSDFSMDSTQSERSDCKESVDWHCTTLVDSQHNSILSGSKAKSTPTPRSRLLGAPHELDECSAPPRTLWSFLFGFAGKPNPTRVKDSVNVCSLSDPNCLFMDDHSHFPAEVEPAMDLFTPKSAQEKLMTHANETATTVPVIHSGPRSTLATVITVA</sequence>
<evidence type="ECO:0000256" key="6">
    <source>
        <dbReference type="SAM" id="MobiDB-lite"/>
    </source>
</evidence>
<protein>
    <submittedName>
        <fullName evidence="10">BZIP domain-containing protein</fullName>
    </submittedName>
</protein>
<accession>A0A183ACB7</accession>
<reference evidence="10" key="1">
    <citation type="submission" date="2016-06" db="UniProtKB">
        <authorList>
            <consortium name="WormBaseParasite"/>
        </authorList>
    </citation>
    <scope>IDENTIFICATION</scope>
</reference>
<reference evidence="8 9" key="2">
    <citation type="submission" date="2018-11" db="EMBL/GenBank/DDBJ databases">
        <authorList>
            <consortium name="Pathogen Informatics"/>
        </authorList>
    </citation>
    <scope>NUCLEOTIDE SEQUENCE [LARGE SCALE GENOMIC DNA]</scope>
    <source>
        <strain evidence="8 9">Egypt</strain>
    </source>
</reference>
<organism evidence="10">
    <name type="scientific">Echinostoma caproni</name>
    <dbReference type="NCBI Taxonomy" id="27848"/>
    <lineage>
        <taxon>Eukaryota</taxon>
        <taxon>Metazoa</taxon>
        <taxon>Spiralia</taxon>
        <taxon>Lophotrochozoa</taxon>
        <taxon>Platyhelminthes</taxon>
        <taxon>Trematoda</taxon>
        <taxon>Digenea</taxon>
        <taxon>Plagiorchiida</taxon>
        <taxon>Echinostomata</taxon>
        <taxon>Echinostomatoidea</taxon>
        <taxon>Echinostomatidae</taxon>
        <taxon>Echinostoma</taxon>
    </lineage>
</organism>
<dbReference type="SMART" id="SM00338">
    <property type="entry name" value="BRLZ"/>
    <property type="match status" value="1"/>
</dbReference>
<dbReference type="AlphaFoldDB" id="A0A183ACB7"/>
<dbReference type="PANTHER" id="PTHR46004:SF3">
    <property type="entry name" value="CYCLIC AMP RESPONSE ELEMENT-BINDING PROTEIN A"/>
    <property type="match status" value="1"/>
</dbReference>
<dbReference type="InterPro" id="IPR008917">
    <property type="entry name" value="TF_DNA-bd_sf"/>
</dbReference>
<dbReference type="GO" id="GO:0035497">
    <property type="term" value="F:cAMP response element binding"/>
    <property type="evidence" value="ECO:0007669"/>
    <property type="project" value="TreeGrafter"/>
</dbReference>
<evidence type="ECO:0000313" key="9">
    <source>
        <dbReference type="Proteomes" id="UP000272942"/>
    </source>
</evidence>
<evidence type="ECO:0000259" key="7">
    <source>
        <dbReference type="PROSITE" id="PS00036"/>
    </source>
</evidence>
<dbReference type="OrthoDB" id="674948at2759"/>
<keyword evidence="4" id="KW-0804">Transcription</keyword>
<dbReference type="Gene3D" id="1.20.5.170">
    <property type="match status" value="1"/>
</dbReference>
<dbReference type="InterPro" id="IPR004827">
    <property type="entry name" value="bZIP"/>
</dbReference>
<dbReference type="CDD" id="cd14689">
    <property type="entry name" value="bZIP_CREB3"/>
    <property type="match status" value="1"/>
</dbReference>
<keyword evidence="5" id="KW-0539">Nucleus</keyword>
<evidence type="ECO:0000256" key="5">
    <source>
        <dbReference type="ARBA" id="ARBA00023242"/>
    </source>
</evidence>
<evidence type="ECO:0000256" key="4">
    <source>
        <dbReference type="ARBA" id="ARBA00023163"/>
    </source>
</evidence>
<dbReference type="Pfam" id="PF00170">
    <property type="entry name" value="bZIP_1"/>
    <property type="match status" value="1"/>
</dbReference>